<reference evidence="4" key="1">
    <citation type="submission" date="2022-11" db="UniProtKB">
        <authorList>
            <consortium name="WormBaseParasite"/>
        </authorList>
    </citation>
    <scope>IDENTIFICATION</scope>
</reference>
<keyword evidence="3" id="KW-1185">Reference proteome</keyword>
<evidence type="ECO:0000313" key="3">
    <source>
        <dbReference type="Proteomes" id="UP000887577"/>
    </source>
</evidence>
<dbReference type="WBParaSite" id="PSU_v2.g12528.t1">
    <property type="protein sequence ID" value="PSU_v2.g12528.t1"/>
    <property type="gene ID" value="PSU_v2.g12528"/>
</dbReference>
<dbReference type="GO" id="GO:0005319">
    <property type="term" value="F:lipid transporter activity"/>
    <property type="evidence" value="ECO:0007669"/>
    <property type="project" value="InterPro"/>
</dbReference>
<dbReference type="Pfam" id="PF09172">
    <property type="entry name" value="Vit_open_b-sht"/>
    <property type="match status" value="1"/>
</dbReference>
<keyword evidence="1" id="KW-0758">Storage protein</keyword>
<proteinExistence type="predicted"/>
<name>A0A914Y459_9BILA</name>
<accession>A0A914Y459</accession>
<protein>
    <submittedName>
        <fullName evidence="4">Vitellinogen open beta-sheet domain-containing protein</fullName>
    </submittedName>
</protein>
<dbReference type="Proteomes" id="UP000887577">
    <property type="component" value="Unplaced"/>
</dbReference>
<dbReference type="AlphaFoldDB" id="A0A914Y459"/>
<sequence length="161" mass="18662">MIPEEREMAPHLRTALTLTNVDLDMACRYHRIPLYFGESQEGLFLNLATIFSTSDGIPKHLSLSIDSLFNGLFEKDTVSFSLTQQNLEDLYHRFMQNWNQMSGERASIRAQRSTRNGEQELDTIFEDYKIKTREAFEQTPFGLINLRINDIDQVQSSFNSC</sequence>
<evidence type="ECO:0000259" key="2">
    <source>
        <dbReference type="Pfam" id="PF09172"/>
    </source>
</evidence>
<evidence type="ECO:0000256" key="1">
    <source>
        <dbReference type="ARBA" id="ARBA00022761"/>
    </source>
</evidence>
<organism evidence="3 4">
    <name type="scientific">Panagrolaimus superbus</name>
    <dbReference type="NCBI Taxonomy" id="310955"/>
    <lineage>
        <taxon>Eukaryota</taxon>
        <taxon>Metazoa</taxon>
        <taxon>Ecdysozoa</taxon>
        <taxon>Nematoda</taxon>
        <taxon>Chromadorea</taxon>
        <taxon>Rhabditida</taxon>
        <taxon>Tylenchina</taxon>
        <taxon>Panagrolaimomorpha</taxon>
        <taxon>Panagrolaimoidea</taxon>
        <taxon>Panagrolaimidae</taxon>
        <taxon>Panagrolaimus</taxon>
    </lineage>
</organism>
<feature type="domain" description="Vitellinogen open beta-sheet" evidence="2">
    <location>
        <begin position="28"/>
        <end position="148"/>
    </location>
</feature>
<evidence type="ECO:0000313" key="4">
    <source>
        <dbReference type="WBParaSite" id="PSU_v2.g12528.t1"/>
    </source>
</evidence>
<dbReference type="InterPro" id="IPR015255">
    <property type="entry name" value="Vitellinogen_open_b-sht"/>
</dbReference>